<dbReference type="CTD" id="4541"/>
<gene>
    <name evidence="2" type="primary">ND6</name>
</gene>
<feature type="transmembrane region" description="Helical" evidence="1">
    <location>
        <begin position="105"/>
        <end position="129"/>
    </location>
</feature>
<proteinExistence type="predicted"/>
<evidence type="ECO:0000313" key="2">
    <source>
        <dbReference type="EMBL" id="UXN44123.1"/>
    </source>
</evidence>
<geneLocation type="mitochondrion" evidence="2"/>
<evidence type="ECO:0000256" key="1">
    <source>
        <dbReference type="SAM" id="Phobius"/>
    </source>
</evidence>
<dbReference type="GeneID" id="76313208"/>
<accession>A0A977X4J2</accession>
<organism evidence="2">
    <name type="scientific">Spinibdella lignicola</name>
    <dbReference type="NCBI Taxonomy" id="2872682"/>
    <lineage>
        <taxon>Eukaryota</taxon>
        <taxon>Metazoa</taxon>
        <taxon>Ecdysozoa</taxon>
        <taxon>Arthropoda</taxon>
        <taxon>Chelicerata</taxon>
        <taxon>Arachnida</taxon>
        <taxon>Acari</taxon>
        <taxon>Acariformes</taxon>
        <taxon>Trombidiformes</taxon>
        <taxon>Prostigmata</taxon>
        <taxon>Eupodina</taxon>
        <taxon>Bdelloidea</taxon>
        <taxon>Bdellidae</taxon>
        <taxon>Spinibdella</taxon>
    </lineage>
</organism>
<reference evidence="2" key="1">
    <citation type="submission" date="2021-10" db="EMBL/GenBank/DDBJ databases">
        <authorList>
            <person name="Fang Y."/>
            <person name="Sun E."/>
            <person name="Yang Q."/>
        </authorList>
    </citation>
    <scope>NUCLEOTIDE SEQUENCE</scope>
</reference>
<name>A0A977X4J2_9ACAR</name>
<dbReference type="EMBL" id="OK637290">
    <property type="protein sequence ID" value="UXN44123.1"/>
    <property type="molecule type" value="Genomic_DNA"/>
</dbReference>
<dbReference type="RefSeq" id="YP_010516622.1">
    <property type="nucleotide sequence ID" value="NC_067576.1"/>
</dbReference>
<protein>
    <submittedName>
        <fullName evidence="2">NADH dehydrogenase subunit 6</fullName>
    </submittedName>
</protein>
<dbReference type="AlphaFoldDB" id="A0A977X4J2"/>
<keyword evidence="1" id="KW-0812">Transmembrane</keyword>
<keyword evidence="1" id="KW-1133">Transmembrane helix</keyword>
<feature type="transmembrane region" description="Helical" evidence="1">
    <location>
        <begin position="44"/>
        <end position="65"/>
    </location>
</feature>
<sequence length="146" mass="16826">MIIIMIFLSMQSIMSKNPIKVSLSIIILVVTMSSSINMMTHSNLINFIILITYISGIMILFIYISSISNNPINFNKNFQLILIPSIMLIFINSKSNFMNILLIKFNIQIFTLMKISITMLIITSLIIMIKMMNSPWNMMKSTYVKK</sequence>
<feature type="transmembrane region" description="Helical" evidence="1">
    <location>
        <begin position="77"/>
        <end position="93"/>
    </location>
</feature>
<keyword evidence="1" id="KW-0472">Membrane</keyword>
<keyword evidence="2" id="KW-0496">Mitochondrion</keyword>
<feature type="transmembrane region" description="Helical" evidence="1">
    <location>
        <begin position="21"/>
        <end position="38"/>
    </location>
</feature>